<reference evidence="1" key="1">
    <citation type="journal article" date="2023" name="bioRxiv">
        <title>Scaffold-level genome assemblies of two parasitoid biocontrol wasps reveal the parthenogenesis mechanism and an associated novel virus.</title>
        <authorList>
            <person name="Inwood S."/>
            <person name="Skelly J."/>
            <person name="Guhlin J."/>
            <person name="Harrop T."/>
            <person name="Goldson S."/>
            <person name="Dearden P."/>
        </authorList>
    </citation>
    <scope>NUCLEOTIDE SEQUENCE</scope>
    <source>
        <strain evidence="1">Irish</strain>
        <tissue evidence="1">Whole body</tissue>
    </source>
</reference>
<proteinExistence type="predicted"/>
<evidence type="ECO:0000313" key="1">
    <source>
        <dbReference type="EMBL" id="KAK0160300.1"/>
    </source>
</evidence>
<dbReference type="Proteomes" id="UP001168990">
    <property type="component" value="Unassembled WGS sequence"/>
</dbReference>
<evidence type="ECO:0000313" key="2">
    <source>
        <dbReference type="Proteomes" id="UP001168990"/>
    </source>
</evidence>
<reference evidence="1" key="2">
    <citation type="submission" date="2023-03" db="EMBL/GenBank/DDBJ databases">
        <authorList>
            <person name="Inwood S.N."/>
            <person name="Skelly J.G."/>
            <person name="Guhlin J."/>
            <person name="Harrop T.W.R."/>
            <person name="Goldson S.G."/>
            <person name="Dearden P.K."/>
        </authorList>
    </citation>
    <scope>NUCLEOTIDE SEQUENCE</scope>
    <source>
        <strain evidence="1">Irish</strain>
        <tissue evidence="1">Whole body</tissue>
    </source>
</reference>
<protein>
    <submittedName>
        <fullName evidence="1">Uncharacterized protein</fullName>
    </submittedName>
</protein>
<dbReference type="AlphaFoldDB" id="A0AA39C9C7"/>
<sequence>MITVRDQQRKKELLRRIHRKPNSSIEDSKPTALFKARIHRYTPLALLRANTVSPQGSRYSSTCPFRRVSRLGSHTGTPVPTTPLTQLTPDAGATIIQQEAVTVYNSVNKKVKDVIDFLHEALFAYEKGGLRCVQFLKKELNLDFVSGNTLGMTRHDTSTGIFSRYVNHVTSDVHISYFSYHKPIVTVINNDITFDEINNVQDDFNINDNQLSL</sequence>
<accession>A0AA39C9C7</accession>
<dbReference type="EMBL" id="JAQQBS010001423">
    <property type="protein sequence ID" value="KAK0160300.1"/>
    <property type="molecule type" value="Genomic_DNA"/>
</dbReference>
<comment type="caution">
    <text evidence="1">The sequence shown here is derived from an EMBL/GenBank/DDBJ whole genome shotgun (WGS) entry which is preliminary data.</text>
</comment>
<gene>
    <name evidence="1" type="ORF">PV328_007728</name>
</gene>
<name>A0AA39C9C7_9HYME</name>
<organism evidence="1 2">
    <name type="scientific">Microctonus aethiopoides</name>
    <dbReference type="NCBI Taxonomy" id="144406"/>
    <lineage>
        <taxon>Eukaryota</taxon>
        <taxon>Metazoa</taxon>
        <taxon>Ecdysozoa</taxon>
        <taxon>Arthropoda</taxon>
        <taxon>Hexapoda</taxon>
        <taxon>Insecta</taxon>
        <taxon>Pterygota</taxon>
        <taxon>Neoptera</taxon>
        <taxon>Endopterygota</taxon>
        <taxon>Hymenoptera</taxon>
        <taxon>Apocrita</taxon>
        <taxon>Ichneumonoidea</taxon>
        <taxon>Braconidae</taxon>
        <taxon>Euphorinae</taxon>
        <taxon>Microctonus</taxon>
    </lineage>
</organism>
<keyword evidence="2" id="KW-1185">Reference proteome</keyword>